<feature type="compositionally biased region" description="Low complexity" evidence="1">
    <location>
        <begin position="2222"/>
        <end position="2235"/>
    </location>
</feature>
<proteinExistence type="predicted"/>
<feature type="compositionally biased region" description="Low complexity" evidence="1">
    <location>
        <begin position="2173"/>
        <end position="2183"/>
    </location>
</feature>
<protein>
    <recommendedName>
        <fullName evidence="2">DUF4758 domain-containing protein</fullName>
    </recommendedName>
</protein>
<feature type="compositionally biased region" description="Basic and acidic residues" evidence="1">
    <location>
        <begin position="320"/>
        <end position="336"/>
    </location>
</feature>
<evidence type="ECO:0000313" key="3">
    <source>
        <dbReference type="EMBL" id="CAA3018932.1"/>
    </source>
</evidence>
<feature type="compositionally biased region" description="Polar residues" evidence="1">
    <location>
        <begin position="1669"/>
        <end position="1681"/>
    </location>
</feature>
<feature type="compositionally biased region" description="Basic and acidic residues" evidence="1">
    <location>
        <begin position="2541"/>
        <end position="2555"/>
    </location>
</feature>
<feature type="region of interest" description="Disordered" evidence="1">
    <location>
        <begin position="1"/>
        <end position="38"/>
    </location>
</feature>
<dbReference type="Pfam" id="PF15950">
    <property type="entry name" value="DUF4758"/>
    <property type="match status" value="6"/>
</dbReference>
<dbReference type="Proteomes" id="UP000594638">
    <property type="component" value="Unassembled WGS sequence"/>
</dbReference>
<feature type="domain" description="DUF4758" evidence="2">
    <location>
        <begin position="1250"/>
        <end position="1294"/>
    </location>
</feature>
<feature type="region of interest" description="Disordered" evidence="1">
    <location>
        <begin position="317"/>
        <end position="350"/>
    </location>
</feature>
<dbReference type="InterPro" id="IPR031866">
    <property type="entry name" value="DUF4758"/>
</dbReference>
<feature type="compositionally biased region" description="Basic residues" evidence="1">
    <location>
        <begin position="2574"/>
        <end position="2584"/>
    </location>
</feature>
<feature type="compositionally biased region" description="Low complexity" evidence="1">
    <location>
        <begin position="759"/>
        <end position="799"/>
    </location>
</feature>
<feature type="region of interest" description="Disordered" evidence="1">
    <location>
        <begin position="1710"/>
        <end position="2243"/>
    </location>
</feature>
<feature type="domain" description="DUF4758" evidence="2">
    <location>
        <begin position="496"/>
        <end position="586"/>
    </location>
</feature>
<feature type="compositionally biased region" description="Low complexity" evidence="1">
    <location>
        <begin position="1921"/>
        <end position="1939"/>
    </location>
</feature>
<feature type="region of interest" description="Disordered" evidence="1">
    <location>
        <begin position="185"/>
        <end position="223"/>
    </location>
</feature>
<feature type="compositionally biased region" description="Low complexity" evidence="1">
    <location>
        <begin position="829"/>
        <end position="843"/>
    </location>
</feature>
<dbReference type="PANTHER" id="PTHR39072">
    <property type="entry name" value="RE48511P"/>
    <property type="match status" value="1"/>
</dbReference>
<feature type="compositionally biased region" description="Acidic residues" evidence="1">
    <location>
        <begin position="1631"/>
        <end position="1649"/>
    </location>
</feature>
<feature type="compositionally biased region" description="Acidic residues" evidence="1">
    <location>
        <begin position="2556"/>
        <end position="2568"/>
    </location>
</feature>
<feature type="compositionally biased region" description="Polar residues" evidence="1">
    <location>
        <begin position="185"/>
        <end position="208"/>
    </location>
</feature>
<feature type="non-terminal residue" evidence="3">
    <location>
        <position position="1"/>
    </location>
</feature>
<feature type="compositionally biased region" description="Polar residues" evidence="1">
    <location>
        <begin position="736"/>
        <end position="748"/>
    </location>
</feature>
<feature type="domain" description="DUF4758" evidence="2">
    <location>
        <begin position="1454"/>
        <end position="1506"/>
    </location>
</feature>
<evidence type="ECO:0000313" key="4">
    <source>
        <dbReference type="Proteomes" id="UP000594638"/>
    </source>
</evidence>
<feature type="compositionally biased region" description="Polar residues" evidence="1">
    <location>
        <begin position="2133"/>
        <end position="2172"/>
    </location>
</feature>
<evidence type="ECO:0000259" key="2">
    <source>
        <dbReference type="Pfam" id="PF15950"/>
    </source>
</evidence>
<feature type="compositionally biased region" description="Basic and acidic residues" evidence="1">
    <location>
        <begin position="812"/>
        <end position="825"/>
    </location>
</feature>
<feature type="domain" description="DUF4758" evidence="2">
    <location>
        <begin position="1321"/>
        <end position="1444"/>
    </location>
</feature>
<feature type="compositionally biased region" description="Low complexity" evidence="1">
    <location>
        <begin position="1776"/>
        <end position="1820"/>
    </location>
</feature>
<feature type="compositionally biased region" description="Low complexity" evidence="1">
    <location>
        <begin position="1878"/>
        <end position="1914"/>
    </location>
</feature>
<dbReference type="Gramene" id="OE9A119520T1">
    <property type="protein sequence ID" value="OE9A119520C1"/>
    <property type="gene ID" value="OE9A119520"/>
</dbReference>
<dbReference type="OrthoDB" id="10040649at2759"/>
<gene>
    <name evidence="3" type="ORF">OLEA9_A119520</name>
</gene>
<feature type="compositionally biased region" description="Polar residues" evidence="1">
    <location>
        <begin position="1101"/>
        <end position="1117"/>
    </location>
</feature>
<feature type="compositionally biased region" description="Low complexity" evidence="1">
    <location>
        <begin position="1952"/>
        <end position="1962"/>
    </location>
</feature>
<feature type="region of interest" description="Disordered" evidence="1">
    <location>
        <begin position="1610"/>
        <end position="1698"/>
    </location>
</feature>
<feature type="region of interest" description="Disordered" evidence="1">
    <location>
        <begin position="2536"/>
        <end position="2591"/>
    </location>
</feature>
<feature type="compositionally biased region" description="Acidic residues" evidence="1">
    <location>
        <begin position="1994"/>
        <end position="2023"/>
    </location>
</feature>
<keyword evidence="4" id="KW-1185">Reference proteome</keyword>
<feature type="region of interest" description="Disordered" evidence="1">
    <location>
        <begin position="623"/>
        <end position="677"/>
    </location>
</feature>
<feature type="compositionally biased region" description="Low complexity" evidence="1">
    <location>
        <begin position="1756"/>
        <end position="1768"/>
    </location>
</feature>
<organism evidence="3 4">
    <name type="scientific">Olea europaea subsp. europaea</name>
    <dbReference type="NCBI Taxonomy" id="158383"/>
    <lineage>
        <taxon>Eukaryota</taxon>
        <taxon>Viridiplantae</taxon>
        <taxon>Streptophyta</taxon>
        <taxon>Embryophyta</taxon>
        <taxon>Tracheophyta</taxon>
        <taxon>Spermatophyta</taxon>
        <taxon>Magnoliopsida</taxon>
        <taxon>eudicotyledons</taxon>
        <taxon>Gunneridae</taxon>
        <taxon>Pentapetalae</taxon>
        <taxon>asterids</taxon>
        <taxon>lamiids</taxon>
        <taxon>Lamiales</taxon>
        <taxon>Oleaceae</taxon>
        <taxon>Oleeae</taxon>
        <taxon>Olea</taxon>
    </lineage>
</organism>
<reference evidence="3 4" key="1">
    <citation type="submission" date="2019-12" db="EMBL/GenBank/DDBJ databases">
        <authorList>
            <person name="Alioto T."/>
            <person name="Alioto T."/>
            <person name="Gomez Garrido J."/>
        </authorList>
    </citation>
    <scope>NUCLEOTIDE SEQUENCE [LARGE SCALE GENOMIC DNA]</scope>
</reference>
<accession>A0A8S0UGG6</accession>
<feature type="domain" description="DUF4758" evidence="2">
    <location>
        <begin position="996"/>
        <end position="1115"/>
    </location>
</feature>
<feature type="region of interest" description="Disordered" evidence="1">
    <location>
        <begin position="1075"/>
        <end position="1138"/>
    </location>
</feature>
<name>A0A8S0UGG6_OLEEU</name>
<feature type="compositionally biased region" description="Polar residues" evidence="1">
    <location>
        <begin position="491"/>
        <end position="520"/>
    </location>
</feature>
<feature type="compositionally biased region" description="Low complexity" evidence="1">
    <location>
        <begin position="1610"/>
        <end position="1626"/>
    </location>
</feature>
<feature type="region of interest" description="Disordered" evidence="1">
    <location>
        <begin position="488"/>
        <end position="529"/>
    </location>
</feature>
<feature type="region of interest" description="Disordered" evidence="1">
    <location>
        <begin position="731"/>
        <end position="858"/>
    </location>
</feature>
<evidence type="ECO:0000256" key="1">
    <source>
        <dbReference type="SAM" id="MobiDB-lite"/>
    </source>
</evidence>
<comment type="caution">
    <text evidence="3">The sequence shown here is derived from an EMBL/GenBank/DDBJ whole genome shotgun (WGS) entry which is preliminary data.</text>
</comment>
<feature type="domain" description="DUF4758" evidence="2">
    <location>
        <begin position="1514"/>
        <end position="1574"/>
    </location>
</feature>
<sequence length="2609" mass="283389">MGKGQVEGRGMNDPEGLALSLRERQEHPRTLSEWTDNEYSNKEYAEDIRQHRVRRDASDVTTLYVDPSPGRYNGGVLPAVGVLSSTARTFVQDGATTEFATQVVGTTLDNGAYAQLLSTSSRVFYDLGDAYRVPQNRGNARIRSTAPVLVFATNTYNNLRPVAASRPFGLGQSGVLFQTPVNSIAPSSSTAQTAEPSVTPPDSWQTQDDAFLTEPPLDKKKPGVLTNDLDELFSLSETRNSLNNVVFVNAERDTRDYVVENADRNIDLYKKRETDKVTKLVPEENNKSNEVKPAKVIAPQVDLPTFTVRHDFAPSAFSSEEVHVESSESRKNDSPSKTRPRTSKALFRGGIPMKPLNKKLDTVTYHGFVDFTTTVGDTVIIFMPNTAPAGVKPAATRGPEDDMEVVTNVKTFMSHTPGMMTRTVTGHSLTMQTSLPTMVVEPEPSSRRQGKNEKSVYEPVAVRVAEEKEDFAKKSSVLAREQAFEPASVKLQPSQVIQPSETYNPGVSSSSSEDTETAQVESFRPTEPLPTYSTRVQEERKKAQPLGLLRTIDDSVVNAGTTTLYKKSVIGTRLNGSYREVVETSSRVFFFLDDIPAPTIEPTSVQEPNKPQTIFSHFVGGASEVTTNPPTTEADEISTIPPEVTTPESDDISNEVESVKKGSAPRADPEQPEQTQNYLTRVVPSTVYKTFTYLTTFFIPAEGTLTTTSIKSREVTSSDVIQVTKVIKNGVDRIEPTQSPEISVTPQQQPTPESPPEEPATTTTEKSTTTERTTSTSTTTTTTTTTPPPTTTTSTTTTTTEKEEVTTPEITTIKDVETTTNKEPEELTTVDAPVTTTTSTTTSKPEEEIPKTTPAEDEEELEVIYKTLYTTYTYLTTFFEESTTSVASREVIVTNVVSSTIDPAIFASEAGLLFEDSRASSDYLMTSSEEPKIMPTSVGAGRPTTKYYPDVSLSPEEGDLFSSVIESVDVEKELSTPTAAFNSAGIVEDASEEQKTYYTTYTYFTTIFVDGETTVSSRTQVYSNVISPTEVTTIESTEAVKQDIKNINANNIAPTDDEDEDNNVGLAKSLYLKSTPAIPHSSTVSRNDPDNEDSSEESHTEASSGPRYTTMTRNTDNSVERDDQNVLNPTTVRPRKGEDEVSVIETMVTDVTSSTSGGKKMQRKILDVIDSSLDDQISSESNTEEIEPSFSPAFLLQTSFTTFTYFTTVYKGSTSSDIISRLETVTNVVTETITPTEASVFAEEDATLPITYFTTFTYWTTLYKEGNTLITSREETISNVVTPTVSASSTTVDAIEVTPTPVLESSVEPTPPIVPEAKLEPTTFYTTYTYFTTSYIGDSTILKSRLETVTNIVDATIAPTETEDENALQTGRAIGTSAAPAEQEIKSSDKAVESATKTADTLPTGLLSTIVTSSVNEGTTTLFSTDVFGTYIDGLYAQVLESTTRIETAIEPSQTQAPNLQPTGVVSINEGSIVDAEGVTTTYFTTKAIGTYVEQLYAQVVESTSSIKIDEEKSTQVLDVDPTVTVAGKTFKTGLVRLIEGSIIKDHTTTFYESRVIGTLIDNRYAQIIESTSSFKVDVQSTADPSSALTATEIMATATVATNLNIQPSASLTTSAPSPDVIESSMGGEGSGDEGEEEGEEEGSGEDDGSGVRGRVPSRLAFSTRKRTFTPTIRPFSSRNRPTFLPRRKTEKATSATTITRNLLTPTITATPAAKPNDANVIGSPTRGRFVSNRRQSSALYSSAIDVKPTAAPPQGSRRFSGRTRSSSAIVAPTPSSAFSRGRASTSGRSSPSPSSSSIAGSSRRGGFAFSNRASSSRPSPSEHPYRASASPVSGNSRFRIRPTSALPGRGGSSAHPASASHIHDNTLGPEDNDLGSTTIVTEETPAITAAEEQETPAPQTTTESSRRSNNPLLRFRRPPLQRTAPSTTTPKPASSPSPRRGVLGRRQGSVTPSTTTTTSRPTRPKPLPAIANGRQRPASNLFPKRGLFRKPVEEEEKKEEEIIEEEDKGEGEDGAVGDNEYEGSEHANAESSSTAATVEEPTRPSRRGKTLNPVSIRPFASRRPGRSKRQTSEYGGRGDRGYSGRYRRPTSRAQPAQERIDSLEEYYDDVTEPVKVSHNSGRFTPRPRNPPANHQTYQNPQTNHRVRPTTASSNTGRSQFTLREKSPTTAAPRSSFRRPTSSPRRRTSSYQEVTQAPVRARPPRLRQQSYQQTEATPSYQRTSNRRGYSSSRGRTTSRGRYRGDTVDDTFVAESRFDGTITVTHKIPSEVTIPIFNGKVTEYKNVLTAKPSLQVLGPHQYTSTVGKDGSTVIQLTNEITSTQPGGFAEVTKFILHETPTTSVTFTPTVIRGRKTSFSHVIPSTVYDVEQVVSTVTPQFGPNAPLANILLSQLLLGNLGLQPGIGLQPNINPLLGINSQPQTPATPTTEFKTKTTTYVTTITDQTSTVLPITYRGKQILTTLIDSSVQVITATEFITETVVVTPTATLPPGSNQLNSLLLPALLQAQLLQQNAGPALSAELTPGKLVIDDDVLENQAAPKGKKEDPEADVRPARDSEEEDIDSEELEEAPAPKKTVKPKFRPALKNKAPEVDPVETSIVTIYVSGRHPG</sequence>
<feature type="compositionally biased region" description="Basic and acidic residues" evidence="1">
    <location>
        <begin position="21"/>
        <end position="30"/>
    </location>
</feature>
<feature type="compositionally biased region" description="Polar residues" evidence="1">
    <location>
        <begin position="2207"/>
        <end position="2221"/>
    </location>
</feature>
<dbReference type="EMBL" id="CACTIH010007971">
    <property type="protein sequence ID" value="CAA3018932.1"/>
    <property type="molecule type" value="Genomic_DNA"/>
</dbReference>
<dbReference type="PANTHER" id="PTHR39072:SF2">
    <property type="match status" value="1"/>
</dbReference>